<evidence type="ECO:0000256" key="1">
    <source>
        <dbReference type="SAM" id="MobiDB-lite"/>
    </source>
</evidence>
<name>A0A4C1UTD8_EUMVA</name>
<organism evidence="2 3">
    <name type="scientific">Eumeta variegata</name>
    <name type="common">Bagworm moth</name>
    <name type="synonym">Eumeta japonica</name>
    <dbReference type="NCBI Taxonomy" id="151549"/>
    <lineage>
        <taxon>Eukaryota</taxon>
        <taxon>Metazoa</taxon>
        <taxon>Ecdysozoa</taxon>
        <taxon>Arthropoda</taxon>
        <taxon>Hexapoda</taxon>
        <taxon>Insecta</taxon>
        <taxon>Pterygota</taxon>
        <taxon>Neoptera</taxon>
        <taxon>Endopterygota</taxon>
        <taxon>Lepidoptera</taxon>
        <taxon>Glossata</taxon>
        <taxon>Ditrysia</taxon>
        <taxon>Tineoidea</taxon>
        <taxon>Psychidae</taxon>
        <taxon>Oiketicinae</taxon>
        <taxon>Eumeta</taxon>
    </lineage>
</organism>
<gene>
    <name evidence="2" type="ORF">EVAR_13621_1</name>
</gene>
<evidence type="ECO:0000313" key="3">
    <source>
        <dbReference type="Proteomes" id="UP000299102"/>
    </source>
</evidence>
<keyword evidence="3" id="KW-1185">Reference proteome</keyword>
<protein>
    <submittedName>
        <fullName evidence="2">Uncharacterized protein</fullName>
    </submittedName>
</protein>
<proteinExistence type="predicted"/>
<accession>A0A4C1UTD8</accession>
<comment type="caution">
    <text evidence="2">The sequence shown here is derived from an EMBL/GenBank/DDBJ whole genome shotgun (WGS) entry which is preliminary data.</text>
</comment>
<evidence type="ECO:0000313" key="2">
    <source>
        <dbReference type="EMBL" id="GBP29698.1"/>
    </source>
</evidence>
<dbReference type="Proteomes" id="UP000299102">
    <property type="component" value="Unassembled WGS sequence"/>
</dbReference>
<dbReference type="EMBL" id="BGZK01000223">
    <property type="protein sequence ID" value="GBP29698.1"/>
    <property type="molecule type" value="Genomic_DNA"/>
</dbReference>
<feature type="region of interest" description="Disordered" evidence="1">
    <location>
        <begin position="171"/>
        <end position="194"/>
    </location>
</feature>
<dbReference type="AlphaFoldDB" id="A0A4C1UTD8"/>
<sequence length="194" mass="22035">MATVNTVLKVILLSARGKTERNHFKNYDENFSMRRADVTHCEGAGGAEGTRGAGGPLSYKIKPCKISRSEHKDQTRRAGKQPCPITAGPNARYKVAKSYILDSETPIMQLSKIILNSFFYSFARIDKNMMRIFGRELRETSIAMDTLNPMAASNIDYFARRPSSDLFKAKVEERSPPFENRSQRPRLPPYKIQR</sequence>
<reference evidence="2 3" key="1">
    <citation type="journal article" date="2019" name="Commun. Biol.">
        <title>The bagworm genome reveals a unique fibroin gene that provides high tensile strength.</title>
        <authorList>
            <person name="Kono N."/>
            <person name="Nakamura H."/>
            <person name="Ohtoshi R."/>
            <person name="Tomita M."/>
            <person name="Numata K."/>
            <person name="Arakawa K."/>
        </authorList>
    </citation>
    <scope>NUCLEOTIDE SEQUENCE [LARGE SCALE GENOMIC DNA]</scope>
</reference>